<dbReference type="EMBL" id="JASMQC010000007">
    <property type="protein sequence ID" value="KAK1943825.1"/>
    <property type="molecule type" value="Genomic_DNA"/>
</dbReference>
<evidence type="ECO:0000256" key="1">
    <source>
        <dbReference type="SAM" id="MobiDB-lite"/>
    </source>
</evidence>
<accession>A0AAD9GS91</accession>
<evidence type="ECO:0000313" key="3">
    <source>
        <dbReference type="Proteomes" id="UP001259832"/>
    </source>
</evidence>
<gene>
    <name evidence="2" type="ORF">P3T76_005221</name>
</gene>
<feature type="region of interest" description="Disordered" evidence="1">
    <location>
        <begin position="89"/>
        <end position="116"/>
    </location>
</feature>
<protein>
    <submittedName>
        <fullName evidence="2">Uncharacterized protein</fullName>
    </submittedName>
</protein>
<dbReference type="AlphaFoldDB" id="A0AAD9GS91"/>
<keyword evidence="3" id="KW-1185">Reference proteome</keyword>
<comment type="caution">
    <text evidence="2">The sequence shown here is derived from an EMBL/GenBank/DDBJ whole genome shotgun (WGS) entry which is preliminary data.</text>
</comment>
<feature type="compositionally biased region" description="Low complexity" evidence="1">
    <location>
        <begin position="101"/>
        <end position="116"/>
    </location>
</feature>
<organism evidence="2 3">
    <name type="scientific">Phytophthora citrophthora</name>
    <dbReference type="NCBI Taxonomy" id="4793"/>
    <lineage>
        <taxon>Eukaryota</taxon>
        <taxon>Sar</taxon>
        <taxon>Stramenopiles</taxon>
        <taxon>Oomycota</taxon>
        <taxon>Peronosporomycetes</taxon>
        <taxon>Peronosporales</taxon>
        <taxon>Peronosporaceae</taxon>
        <taxon>Phytophthora</taxon>
    </lineage>
</organism>
<evidence type="ECO:0000313" key="2">
    <source>
        <dbReference type="EMBL" id="KAK1943825.1"/>
    </source>
</evidence>
<proteinExistence type="predicted"/>
<dbReference type="Proteomes" id="UP001259832">
    <property type="component" value="Unassembled WGS sequence"/>
</dbReference>
<sequence>MNDGYHSGFLVAMNHRPMATQTLKELLTSYVNKSYSAEQYAKAAEVLALQLLLVDEGIDAARKIVSADPVLEDVVKLIQAAHLAANDTKKVGQASVDHETPQQPGGTASGTTSSGARVYDMEQDDTSNFYVLIGGTATALAVAAAGALSHRNKIYEAISNTIPVISKSFTDAKYALFEA</sequence>
<reference evidence="2" key="1">
    <citation type="submission" date="2023-08" db="EMBL/GenBank/DDBJ databases">
        <title>Reference Genome Resource for the Citrus Pathogen Phytophthora citrophthora.</title>
        <authorList>
            <person name="Moller H."/>
            <person name="Coetzee B."/>
            <person name="Rose L.J."/>
            <person name="Van Niekerk J.M."/>
        </authorList>
    </citation>
    <scope>NUCLEOTIDE SEQUENCE</scope>
    <source>
        <strain evidence="2">STE-U-9442</strain>
    </source>
</reference>
<name>A0AAD9GS91_9STRA</name>